<dbReference type="Proteomes" id="UP001174136">
    <property type="component" value="Unassembled WGS sequence"/>
</dbReference>
<comment type="caution">
    <text evidence="3">Lacks conserved residue(s) required for the propagation of feature annotation.</text>
</comment>
<dbReference type="PROSITE" id="PS01180">
    <property type="entry name" value="CUB"/>
    <property type="match status" value="4"/>
</dbReference>
<evidence type="ECO:0000256" key="3">
    <source>
        <dbReference type="PROSITE-ProRule" id="PRU00059"/>
    </source>
</evidence>
<dbReference type="InterPro" id="IPR001254">
    <property type="entry name" value="Trypsin_dom"/>
</dbReference>
<sequence length="736" mass="80528">MPVSGSSCPSAIFILTLCELGGRETRLFLLLATQLPVGSVAYIWRKMEGTEAKELKFKVRFLLQSSEVAVHRQHIPVLYKGVKRWARRPHFSLALSVPLGGEVNMAKKGLTTLEKSLMLLFVIMTGACVGLVVVYFTEDNAASTGAEGLDSGCGNPQELSGESGSFTSWSFPNHYDNGRGCSWKITVAADKVIQLWFEEFALEDTHLCMADFVTLRDSLGIIGKYCGHTKPMPLVTLGNQLMVYFDTNEMKTDQGFKAHYKAVAPESTAEIAGAGGSLQGDRGDLLTPGFPAQNYQNGVLYQWRITVPEGERVRLTFTSFDLVPELCGDYVEVFDGHKTGAAKLGKLCGRKLPRPLESSGRTMTVRFRTDATLTSKGFSATYTKSSLPPVVVTTTARPVTTPTANLTTAPTTTARPTSADPPTTPYPAEQRCSWTVSVPAGFLVKLQFTDMAVPGEPGECKEDELTVSDRFGRLGAYCGYALPPVLVSAGDSVTVTFRSDGRLTDRGFSARWLAVNPEDSPDIQGCGVSSREETGVIKSPNWPMSYKPSGVCMWNVEVPTGKRITLNFTHFDIQAKEFLSPKCLDSVLILDIRDSDSLLVDSYGPFCGSKLPPTIRTKGNRLLVRFTSNLFIEGPGFRAYWSTNDSLPAPTEPPPPPNPWDDTVINWPVTCGKPAIPPVVNARIVNGEQAKPNSWPWQVSMQVWPSNHIDPIFFHTCGGTLIHKNWVLTAAHCFIK</sequence>
<feature type="domain" description="CUB" evidence="6">
    <location>
        <begin position="526"/>
        <end position="644"/>
    </location>
</feature>
<keyword evidence="5" id="KW-1133">Transmembrane helix</keyword>
<dbReference type="GO" id="GO:0006508">
    <property type="term" value="P:proteolysis"/>
    <property type="evidence" value="ECO:0007669"/>
    <property type="project" value="InterPro"/>
</dbReference>
<dbReference type="GO" id="GO:0004252">
    <property type="term" value="F:serine-type endopeptidase activity"/>
    <property type="evidence" value="ECO:0007669"/>
    <property type="project" value="InterPro"/>
</dbReference>
<gene>
    <name evidence="8" type="primary">Cubn</name>
    <name evidence="8" type="ORF">N1851_026305</name>
</gene>
<feature type="region of interest" description="Disordered" evidence="4">
    <location>
        <begin position="401"/>
        <end position="427"/>
    </location>
</feature>
<dbReference type="SUPFAM" id="SSF49854">
    <property type="entry name" value="Spermadhesin, CUB domain"/>
    <property type="match status" value="4"/>
</dbReference>
<keyword evidence="1" id="KW-0677">Repeat</keyword>
<keyword evidence="5" id="KW-0812">Transmembrane</keyword>
<feature type="transmembrane region" description="Helical" evidence="5">
    <location>
        <begin position="117"/>
        <end position="136"/>
    </location>
</feature>
<dbReference type="SMART" id="SM00042">
    <property type="entry name" value="CUB"/>
    <property type="match status" value="4"/>
</dbReference>
<dbReference type="InterPro" id="IPR018114">
    <property type="entry name" value="TRYPSIN_HIS"/>
</dbReference>
<dbReference type="PROSITE" id="PS50240">
    <property type="entry name" value="TRYPSIN_DOM"/>
    <property type="match status" value="1"/>
</dbReference>
<dbReference type="InterPro" id="IPR009003">
    <property type="entry name" value="Peptidase_S1_PA"/>
</dbReference>
<keyword evidence="9" id="KW-1185">Reference proteome</keyword>
<reference evidence="8" key="1">
    <citation type="journal article" date="2023" name="Front. Mar. Sci.">
        <title>A new Merluccius polli reference genome to investigate the effects of global change in West African waters.</title>
        <authorList>
            <person name="Mateo J.L."/>
            <person name="Blanco-Fernandez C."/>
            <person name="Garcia-Vazquez E."/>
            <person name="Machado-Schiaffino G."/>
        </authorList>
    </citation>
    <scope>NUCLEOTIDE SEQUENCE</scope>
    <source>
        <strain evidence="8">C29</strain>
        <tissue evidence="8">Fin</tissue>
    </source>
</reference>
<dbReference type="InterPro" id="IPR043504">
    <property type="entry name" value="Peptidase_S1_PA_chymotrypsin"/>
</dbReference>
<evidence type="ECO:0000259" key="6">
    <source>
        <dbReference type="PROSITE" id="PS01180"/>
    </source>
</evidence>
<evidence type="ECO:0000256" key="2">
    <source>
        <dbReference type="ARBA" id="ARBA00023157"/>
    </source>
</evidence>
<evidence type="ECO:0000256" key="1">
    <source>
        <dbReference type="ARBA" id="ARBA00022737"/>
    </source>
</evidence>
<keyword evidence="5" id="KW-0472">Membrane</keyword>
<feature type="domain" description="CUB" evidence="6">
    <location>
        <begin position="402"/>
        <end position="515"/>
    </location>
</feature>
<dbReference type="EMBL" id="JAOPHQ010004873">
    <property type="protein sequence ID" value="KAK0137505.1"/>
    <property type="molecule type" value="Genomic_DNA"/>
</dbReference>
<dbReference type="CDD" id="cd00041">
    <property type="entry name" value="CUB"/>
    <property type="match status" value="4"/>
</dbReference>
<dbReference type="FunFam" id="2.60.120.290:FF:000013">
    <property type="entry name" value="Membrane frizzled-related protein"/>
    <property type="match status" value="2"/>
</dbReference>
<proteinExistence type="predicted"/>
<dbReference type="AlphaFoldDB" id="A0AA47MC17"/>
<dbReference type="Pfam" id="PF00089">
    <property type="entry name" value="Trypsin"/>
    <property type="match status" value="1"/>
</dbReference>
<evidence type="ECO:0000256" key="5">
    <source>
        <dbReference type="SAM" id="Phobius"/>
    </source>
</evidence>
<feature type="domain" description="CUB" evidence="6">
    <location>
        <begin position="274"/>
        <end position="385"/>
    </location>
</feature>
<keyword evidence="2" id="KW-1015">Disulfide bond</keyword>
<accession>A0AA47MC17</accession>
<dbReference type="PANTHER" id="PTHR24251">
    <property type="entry name" value="OVOCHYMASE-RELATED"/>
    <property type="match status" value="1"/>
</dbReference>
<dbReference type="Pfam" id="PF00431">
    <property type="entry name" value="CUB"/>
    <property type="match status" value="4"/>
</dbReference>
<evidence type="ECO:0000313" key="9">
    <source>
        <dbReference type="Proteomes" id="UP001174136"/>
    </source>
</evidence>
<dbReference type="InterPro" id="IPR035914">
    <property type="entry name" value="Sperma_CUB_dom_sf"/>
</dbReference>
<protein>
    <submittedName>
        <fullName evidence="8">Cubilin</fullName>
    </submittedName>
</protein>
<comment type="caution">
    <text evidence="8">The sequence shown here is derived from an EMBL/GenBank/DDBJ whole genome shotgun (WGS) entry which is preliminary data.</text>
</comment>
<dbReference type="Gene3D" id="2.40.10.10">
    <property type="entry name" value="Trypsin-like serine proteases"/>
    <property type="match status" value="1"/>
</dbReference>
<evidence type="ECO:0000313" key="8">
    <source>
        <dbReference type="EMBL" id="KAK0137505.1"/>
    </source>
</evidence>
<evidence type="ECO:0000259" key="7">
    <source>
        <dbReference type="PROSITE" id="PS50240"/>
    </source>
</evidence>
<name>A0AA47MC17_MERPO</name>
<feature type="transmembrane region" description="Helical" evidence="5">
    <location>
        <begin position="27"/>
        <end position="44"/>
    </location>
</feature>
<dbReference type="SUPFAM" id="SSF50494">
    <property type="entry name" value="Trypsin-like serine proteases"/>
    <property type="match status" value="1"/>
</dbReference>
<feature type="domain" description="Peptidase S1" evidence="7">
    <location>
        <begin position="684"/>
        <end position="736"/>
    </location>
</feature>
<dbReference type="FunFam" id="2.60.120.290:FF:000005">
    <property type="entry name" value="Procollagen C-endopeptidase enhancer 1"/>
    <property type="match status" value="1"/>
</dbReference>
<organism evidence="8 9">
    <name type="scientific">Merluccius polli</name>
    <name type="common">Benguela hake</name>
    <name type="synonym">Merluccius cadenati</name>
    <dbReference type="NCBI Taxonomy" id="89951"/>
    <lineage>
        <taxon>Eukaryota</taxon>
        <taxon>Metazoa</taxon>
        <taxon>Chordata</taxon>
        <taxon>Craniata</taxon>
        <taxon>Vertebrata</taxon>
        <taxon>Euteleostomi</taxon>
        <taxon>Actinopterygii</taxon>
        <taxon>Neopterygii</taxon>
        <taxon>Teleostei</taxon>
        <taxon>Neoteleostei</taxon>
        <taxon>Acanthomorphata</taxon>
        <taxon>Zeiogadaria</taxon>
        <taxon>Gadariae</taxon>
        <taxon>Gadiformes</taxon>
        <taxon>Gadoidei</taxon>
        <taxon>Merlucciidae</taxon>
        <taxon>Merluccius</taxon>
    </lineage>
</organism>
<evidence type="ECO:0000256" key="4">
    <source>
        <dbReference type="SAM" id="MobiDB-lite"/>
    </source>
</evidence>
<dbReference type="Gene3D" id="2.60.120.290">
    <property type="entry name" value="Spermadhesin, CUB domain"/>
    <property type="match status" value="4"/>
</dbReference>
<feature type="compositionally biased region" description="Low complexity" evidence="4">
    <location>
        <begin position="401"/>
        <end position="421"/>
    </location>
</feature>
<dbReference type="PROSITE" id="PS00134">
    <property type="entry name" value="TRYPSIN_HIS"/>
    <property type="match status" value="1"/>
</dbReference>
<dbReference type="PANTHER" id="PTHR24251:SF37">
    <property type="entry name" value="CUB DOMAIN-CONTAINING PROTEIN"/>
    <property type="match status" value="1"/>
</dbReference>
<dbReference type="InterPro" id="IPR000859">
    <property type="entry name" value="CUB_dom"/>
</dbReference>
<feature type="domain" description="CUB" evidence="6">
    <location>
        <begin position="153"/>
        <end position="263"/>
    </location>
</feature>